<dbReference type="InterPro" id="IPR002734">
    <property type="entry name" value="RibDG_C"/>
</dbReference>
<comment type="pathway">
    <text evidence="3 12">Cofactor biosynthesis; riboflavin biosynthesis; 5-amino-6-(D-ribitylamino)uracil from GTP: step 3/4.</text>
</comment>
<keyword evidence="12" id="KW-0378">Hydrolase</keyword>
<dbReference type="InterPro" id="IPR024072">
    <property type="entry name" value="DHFR-like_dom_sf"/>
</dbReference>
<evidence type="ECO:0000256" key="7">
    <source>
        <dbReference type="ARBA" id="ARBA00022723"/>
    </source>
</evidence>
<dbReference type="CDD" id="cd01284">
    <property type="entry name" value="Riboflavin_deaminase-reductase"/>
    <property type="match status" value="1"/>
</dbReference>
<comment type="similarity">
    <text evidence="5 12">In the C-terminal section; belongs to the HTP reductase family.</text>
</comment>
<dbReference type="Gene3D" id="3.40.140.10">
    <property type="entry name" value="Cytidine Deaminase, domain 2"/>
    <property type="match status" value="1"/>
</dbReference>
<keyword evidence="7 12" id="KW-0479">Metal-binding</keyword>
<dbReference type="Gene3D" id="3.40.430.10">
    <property type="entry name" value="Dihydrofolate Reductase, subunit A"/>
    <property type="match status" value="1"/>
</dbReference>
<evidence type="ECO:0000256" key="10">
    <source>
        <dbReference type="ARBA" id="ARBA00023002"/>
    </source>
</evidence>
<comment type="caution">
    <text evidence="14">The sequence shown here is derived from an EMBL/GenBank/DDBJ whole genome shotgun (WGS) entry which is preliminary data.</text>
</comment>
<evidence type="ECO:0000313" key="14">
    <source>
        <dbReference type="EMBL" id="GAA5094455.1"/>
    </source>
</evidence>
<evidence type="ECO:0000256" key="3">
    <source>
        <dbReference type="ARBA" id="ARBA00004910"/>
    </source>
</evidence>
<keyword evidence="10 12" id="KW-0560">Oxidoreductase</keyword>
<evidence type="ECO:0000256" key="8">
    <source>
        <dbReference type="ARBA" id="ARBA00022833"/>
    </source>
</evidence>
<dbReference type="InterPro" id="IPR011549">
    <property type="entry name" value="RibD_C"/>
</dbReference>
<dbReference type="InterPro" id="IPR016192">
    <property type="entry name" value="APOBEC/CMP_deaminase_Zn-bd"/>
</dbReference>
<evidence type="ECO:0000256" key="2">
    <source>
        <dbReference type="ARBA" id="ARBA00004882"/>
    </source>
</evidence>
<dbReference type="InterPro" id="IPR050765">
    <property type="entry name" value="Riboflavin_Biosynth_HTPR"/>
</dbReference>
<evidence type="ECO:0000259" key="13">
    <source>
        <dbReference type="PROSITE" id="PS51747"/>
    </source>
</evidence>
<dbReference type="PROSITE" id="PS51747">
    <property type="entry name" value="CYT_DCMP_DEAMINASES_2"/>
    <property type="match status" value="1"/>
</dbReference>
<gene>
    <name evidence="14" type="primary">ribD</name>
    <name evidence="14" type="ORF">GCM10023338_02730</name>
</gene>
<dbReference type="PROSITE" id="PS00903">
    <property type="entry name" value="CYT_DCMP_DEAMINASES_1"/>
    <property type="match status" value="1"/>
</dbReference>
<evidence type="ECO:0000256" key="12">
    <source>
        <dbReference type="PIRNR" id="PIRNR006769"/>
    </source>
</evidence>
<dbReference type="Pfam" id="PF01872">
    <property type="entry name" value="RibD_C"/>
    <property type="match status" value="1"/>
</dbReference>
<dbReference type="PANTHER" id="PTHR38011">
    <property type="entry name" value="DIHYDROFOLATE REDUCTASE FAMILY PROTEIN (AFU_ORTHOLOGUE AFUA_8G06820)"/>
    <property type="match status" value="1"/>
</dbReference>
<keyword evidence="11" id="KW-0511">Multifunctional enzyme</keyword>
<dbReference type="EC" id="1.1.1.193" evidence="12"/>
<protein>
    <recommendedName>
        <fullName evidence="12">Riboflavin biosynthesis protein RibD</fullName>
    </recommendedName>
    <domain>
        <recommendedName>
            <fullName evidence="12">Diaminohydroxyphosphoribosylaminopyrimidine deaminase</fullName>
            <shortName evidence="12">DRAP deaminase</shortName>
            <ecNumber evidence="12">3.5.4.26</ecNumber>
        </recommendedName>
        <alternativeName>
            <fullName evidence="12">Riboflavin-specific deaminase</fullName>
        </alternativeName>
    </domain>
    <domain>
        <recommendedName>
            <fullName evidence="12">5-amino-6-(5-phosphoribosylamino)uracil reductase</fullName>
            <ecNumber evidence="12">1.1.1.193</ecNumber>
        </recommendedName>
        <alternativeName>
            <fullName evidence="12">HTP reductase</fullName>
        </alternativeName>
    </domain>
</protein>
<keyword evidence="15" id="KW-1185">Reference proteome</keyword>
<dbReference type="InterPro" id="IPR016193">
    <property type="entry name" value="Cytidine_deaminase-like"/>
</dbReference>
<dbReference type="SUPFAM" id="SSF53597">
    <property type="entry name" value="Dihydrofolate reductase-like"/>
    <property type="match status" value="1"/>
</dbReference>
<keyword evidence="8 12" id="KW-0862">Zinc</keyword>
<name>A0ABP9MEI7_9GAMM</name>
<keyword evidence="9 12" id="KW-0521">NADP</keyword>
<dbReference type="PANTHER" id="PTHR38011:SF7">
    <property type="entry name" value="2,5-DIAMINO-6-RIBOSYLAMINO-4(3H)-PYRIMIDINONE 5'-PHOSPHATE REDUCTASE"/>
    <property type="match status" value="1"/>
</dbReference>
<dbReference type="InterPro" id="IPR004794">
    <property type="entry name" value="Eubact_RibD"/>
</dbReference>
<organism evidence="14 15">
    <name type="scientific">Wohlfahrtiimonas larvae</name>
    <dbReference type="NCBI Taxonomy" id="1157986"/>
    <lineage>
        <taxon>Bacteria</taxon>
        <taxon>Pseudomonadati</taxon>
        <taxon>Pseudomonadota</taxon>
        <taxon>Gammaproteobacteria</taxon>
        <taxon>Cardiobacteriales</taxon>
        <taxon>Ignatzschineriaceae</taxon>
        <taxon>Wohlfahrtiimonas</taxon>
    </lineage>
</organism>
<comment type="pathway">
    <text evidence="2 12">Cofactor biosynthesis; riboflavin biosynthesis; 5-amino-6-(D-ribitylamino)uracil from GTP: step 2/4.</text>
</comment>
<proteinExistence type="inferred from homology"/>
<feature type="domain" description="CMP/dCMP-type deaminase" evidence="13">
    <location>
        <begin position="6"/>
        <end position="130"/>
    </location>
</feature>
<dbReference type="NCBIfam" id="TIGR00326">
    <property type="entry name" value="eubact_ribD"/>
    <property type="match status" value="1"/>
</dbReference>
<accession>A0ABP9MEI7</accession>
<dbReference type="InterPro" id="IPR002125">
    <property type="entry name" value="CMP_dCMP_dom"/>
</dbReference>
<dbReference type="Pfam" id="PF00383">
    <property type="entry name" value="dCMP_cyt_deam_1"/>
    <property type="match status" value="1"/>
</dbReference>
<comment type="cofactor">
    <cofactor evidence="12">
        <name>Zn(2+)</name>
        <dbReference type="ChEBI" id="CHEBI:29105"/>
    </cofactor>
    <text evidence="12">Binds 1 zinc ion.</text>
</comment>
<comment type="function">
    <text evidence="1 12">Converts 2,5-diamino-6-(ribosylamino)-4(3h)-pyrimidinone 5'-phosphate into 5-amino-6-(ribosylamino)-2,4(1h,3h)-pyrimidinedione 5'-phosphate.</text>
</comment>
<sequence>MNKLTESDHQFLNKAILLAAIPVGEVSPNPYVGAVIVKDGRIIGEGFHAKAGTAHAEVVAIQNAKDNNKSTVGATIYVSLEPCCHHGKTGPCTEAVLNAGITKVVYATQDPNPSVAGKGEKFLIENGIEAICADSESARQINKIFFHNQIKKTPFVTLKAAMSLDGKIASKSGDSKWITGSDARLEGHQLRVEHDAILIGKKTLLNDDPSLTVRIPDQNYSNPIRVLLLRTFNGIDHANYQLFNTEIAPTWIMYPQNQSIDTALKAELLAKNVRLIELQDDEIIVDSVLTQLYEEKVMSVLLEGGSSIYNAFITAQKVNEFALFYGPRLIGDAKAPSLWDHSNITDLSEAPILSIHATEKLGNSIYVQATLKEVE</sequence>
<comment type="catalytic activity">
    <reaction evidence="12">
        <text>2,5-diamino-6-hydroxy-4-(5-phosphoribosylamino)-pyrimidine + H2O + H(+) = 5-amino-6-(5-phospho-D-ribosylamino)uracil + NH4(+)</text>
        <dbReference type="Rhea" id="RHEA:21868"/>
        <dbReference type="ChEBI" id="CHEBI:15377"/>
        <dbReference type="ChEBI" id="CHEBI:15378"/>
        <dbReference type="ChEBI" id="CHEBI:28938"/>
        <dbReference type="ChEBI" id="CHEBI:58453"/>
        <dbReference type="ChEBI" id="CHEBI:58614"/>
        <dbReference type="EC" id="3.5.4.26"/>
    </reaction>
</comment>
<evidence type="ECO:0000313" key="15">
    <source>
        <dbReference type="Proteomes" id="UP001500631"/>
    </source>
</evidence>
<dbReference type="EMBL" id="BAABKE010000001">
    <property type="protein sequence ID" value="GAA5094455.1"/>
    <property type="molecule type" value="Genomic_DNA"/>
</dbReference>
<keyword evidence="6 12" id="KW-0686">Riboflavin biosynthesis</keyword>
<reference evidence="15" key="1">
    <citation type="journal article" date="2019" name="Int. J. Syst. Evol. Microbiol.">
        <title>The Global Catalogue of Microorganisms (GCM) 10K type strain sequencing project: providing services to taxonomists for standard genome sequencing and annotation.</title>
        <authorList>
            <consortium name="The Broad Institute Genomics Platform"/>
            <consortium name="The Broad Institute Genome Sequencing Center for Infectious Disease"/>
            <person name="Wu L."/>
            <person name="Ma J."/>
        </authorList>
    </citation>
    <scope>NUCLEOTIDE SEQUENCE [LARGE SCALE GENOMIC DNA]</scope>
    <source>
        <strain evidence="15">JCM 18424</strain>
    </source>
</reference>
<comment type="similarity">
    <text evidence="4 12">In the N-terminal section; belongs to the cytidine and deoxycytidylate deaminase family.</text>
</comment>
<comment type="catalytic activity">
    <reaction evidence="12">
        <text>5-amino-6-(5-phospho-D-ribitylamino)uracil + NADP(+) = 5-amino-6-(5-phospho-D-ribosylamino)uracil + NADPH + H(+)</text>
        <dbReference type="Rhea" id="RHEA:17845"/>
        <dbReference type="ChEBI" id="CHEBI:15378"/>
        <dbReference type="ChEBI" id="CHEBI:57783"/>
        <dbReference type="ChEBI" id="CHEBI:58349"/>
        <dbReference type="ChEBI" id="CHEBI:58421"/>
        <dbReference type="ChEBI" id="CHEBI:58453"/>
        <dbReference type="EC" id="1.1.1.193"/>
    </reaction>
</comment>
<dbReference type="Proteomes" id="UP001500631">
    <property type="component" value="Unassembled WGS sequence"/>
</dbReference>
<dbReference type="NCBIfam" id="TIGR00227">
    <property type="entry name" value="ribD_Cterm"/>
    <property type="match status" value="1"/>
</dbReference>
<evidence type="ECO:0000256" key="1">
    <source>
        <dbReference type="ARBA" id="ARBA00002151"/>
    </source>
</evidence>
<evidence type="ECO:0000256" key="11">
    <source>
        <dbReference type="ARBA" id="ARBA00023268"/>
    </source>
</evidence>
<dbReference type="PIRSF" id="PIRSF006769">
    <property type="entry name" value="RibD"/>
    <property type="match status" value="1"/>
</dbReference>
<dbReference type="RefSeq" id="WP_077926697.1">
    <property type="nucleotide sequence ID" value="NZ_BAABKE010000001.1"/>
</dbReference>
<dbReference type="EC" id="3.5.4.26" evidence="12"/>
<evidence type="ECO:0000256" key="9">
    <source>
        <dbReference type="ARBA" id="ARBA00022857"/>
    </source>
</evidence>
<evidence type="ECO:0000256" key="5">
    <source>
        <dbReference type="ARBA" id="ARBA00007417"/>
    </source>
</evidence>
<evidence type="ECO:0000256" key="6">
    <source>
        <dbReference type="ARBA" id="ARBA00022619"/>
    </source>
</evidence>
<evidence type="ECO:0000256" key="4">
    <source>
        <dbReference type="ARBA" id="ARBA00005259"/>
    </source>
</evidence>
<dbReference type="SUPFAM" id="SSF53927">
    <property type="entry name" value="Cytidine deaminase-like"/>
    <property type="match status" value="1"/>
</dbReference>